<keyword evidence="2" id="KW-1185">Reference proteome</keyword>
<evidence type="ECO:0000313" key="1">
    <source>
        <dbReference type="EMBL" id="SMG16058.1"/>
    </source>
</evidence>
<dbReference type="RefSeq" id="WP_176223238.1">
    <property type="nucleotide sequence ID" value="NZ_FXAY01000001.1"/>
</dbReference>
<reference evidence="2" key="1">
    <citation type="submission" date="2017-04" db="EMBL/GenBank/DDBJ databases">
        <authorList>
            <person name="Varghese N."/>
            <person name="Submissions S."/>
        </authorList>
    </citation>
    <scope>NUCLEOTIDE SEQUENCE [LARGE SCALE GENOMIC DNA]</scope>
    <source>
        <strain evidence="2">VKM Ac-2510</strain>
    </source>
</reference>
<gene>
    <name evidence="1" type="ORF">SAMN06296010_0659</name>
</gene>
<accession>A0A1X7IN33</accession>
<evidence type="ECO:0008006" key="3">
    <source>
        <dbReference type="Google" id="ProtNLM"/>
    </source>
</evidence>
<dbReference type="EMBL" id="FXAY01000001">
    <property type="protein sequence ID" value="SMG16058.1"/>
    <property type="molecule type" value="Genomic_DNA"/>
</dbReference>
<protein>
    <recommendedName>
        <fullName evidence="3">DUF4012 domain-containing protein</fullName>
    </recommendedName>
</protein>
<dbReference type="AlphaFoldDB" id="A0A1X7IN33"/>
<organism evidence="1 2">
    <name type="scientific">Agreia pratensis</name>
    <dbReference type="NCBI Taxonomy" id="150121"/>
    <lineage>
        <taxon>Bacteria</taxon>
        <taxon>Bacillati</taxon>
        <taxon>Actinomycetota</taxon>
        <taxon>Actinomycetes</taxon>
        <taxon>Micrococcales</taxon>
        <taxon>Microbacteriaceae</taxon>
        <taxon>Agreia</taxon>
    </lineage>
</organism>
<dbReference type="Pfam" id="PF13196">
    <property type="entry name" value="DUF4012"/>
    <property type="match status" value="1"/>
</dbReference>
<sequence length="606" mass="64275">MSRAQPTRGERRSRRRRSPVRRRILTAVIVVAVLLVGLAAWVGVRAYLAKGELESALPVASRLQEQLVSGDVDDARASAQELADHAGAAASLTSDPIWRFAEVTPWVGPNLRVMREITAAADDVSRNGVVPLSELAGSIGVSSFKPVDGQIQLQPLIDSQATLADASQVVTAAAARVDAIDSTDAVQPLIDARTQLGTYLKEASSGLQIASDASRLLPSMLGNEQPRNYLVLFQNNAELRSTGGIPGAMAIVRADKGAVSLVQQASTTQFDTFPEPVVELPADTRTLYGPNTAKYIQDVNFTPYFPLSAQIAREMWSQRFGLQVDGVISLDPVALSYLLKATGPVQLATGDQLTSDNAVTLLLQDVYARYPDPVQQDAFFASAASAVFDKLAAGAVDPSALVSALAQASSENRVLIWSANDGEQQLLAKNRVTGELPVGSDKEQAFGLYFNDSTTAKMDPYLRVEIAAGSAVCRNDGLPINAIQVTLTNTAPADAATSLPKYVTGGGDFSIPEGNIRTNIAAYGAPGLFNVGVARDGERAPYQAAIDSGYGVSKVEVELAPGQSTVLAFQFLGADTTQREVSVRHTPFVYPLETTSLALDCADALQ</sequence>
<dbReference type="InterPro" id="IPR025101">
    <property type="entry name" value="DUF4012"/>
</dbReference>
<dbReference type="Proteomes" id="UP000193244">
    <property type="component" value="Unassembled WGS sequence"/>
</dbReference>
<name>A0A1X7IN33_9MICO</name>
<evidence type="ECO:0000313" key="2">
    <source>
        <dbReference type="Proteomes" id="UP000193244"/>
    </source>
</evidence>
<proteinExistence type="predicted"/>
<dbReference type="STRING" id="150121.SAMN06296010_0659"/>